<evidence type="ECO:0000313" key="6">
    <source>
        <dbReference type="EMBL" id="KYO36920.1"/>
    </source>
</evidence>
<dbReference type="PROSITE" id="PS50127">
    <property type="entry name" value="UBC_2"/>
    <property type="match status" value="1"/>
</dbReference>
<dbReference type="EMBL" id="AKHW03002907">
    <property type="protein sequence ID" value="KYO36920.1"/>
    <property type="molecule type" value="Genomic_DNA"/>
</dbReference>
<dbReference type="PROSITE" id="PS00183">
    <property type="entry name" value="UBC_1"/>
    <property type="match status" value="1"/>
</dbReference>
<accession>A0A151NJI1</accession>
<dbReference type="CDD" id="cd23806">
    <property type="entry name" value="UBCc_UBE2U"/>
    <property type="match status" value="1"/>
</dbReference>
<comment type="caution">
    <text evidence="6">The sequence shown here is derived from an EMBL/GenBank/DDBJ whole genome shotgun (WGS) entry which is preliminary data.</text>
</comment>
<evidence type="ECO:0000256" key="4">
    <source>
        <dbReference type="RuleBase" id="RU362109"/>
    </source>
</evidence>
<reference evidence="6 7" key="1">
    <citation type="journal article" date="2012" name="Genome Biol.">
        <title>Sequencing three crocodilian genomes to illuminate the evolution of archosaurs and amniotes.</title>
        <authorList>
            <person name="St John J.A."/>
            <person name="Braun E.L."/>
            <person name="Isberg S.R."/>
            <person name="Miles L.G."/>
            <person name="Chong A.Y."/>
            <person name="Gongora J."/>
            <person name="Dalzell P."/>
            <person name="Moran C."/>
            <person name="Bed'hom B."/>
            <person name="Abzhanov A."/>
            <person name="Burgess S.C."/>
            <person name="Cooksey A.M."/>
            <person name="Castoe T.A."/>
            <person name="Crawford N.G."/>
            <person name="Densmore L.D."/>
            <person name="Drew J.C."/>
            <person name="Edwards S.V."/>
            <person name="Faircloth B.C."/>
            <person name="Fujita M.K."/>
            <person name="Greenwold M.J."/>
            <person name="Hoffmann F.G."/>
            <person name="Howard J.M."/>
            <person name="Iguchi T."/>
            <person name="Janes D.E."/>
            <person name="Khan S.Y."/>
            <person name="Kohno S."/>
            <person name="de Koning A.J."/>
            <person name="Lance S.L."/>
            <person name="McCarthy F.M."/>
            <person name="McCormack J.E."/>
            <person name="Merchant M.E."/>
            <person name="Peterson D.G."/>
            <person name="Pollock D.D."/>
            <person name="Pourmand N."/>
            <person name="Raney B.J."/>
            <person name="Roessler K.A."/>
            <person name="Sanford J.R."/>
            <person name="Sawyer R.H."/>
            <person name="Schmidt C.J."/>
            <person name="Triplett E.W."/>
            <person name="Tuberville T.D."/>
            <person name="Venegas-Anaya M."/>
            <person name="Howard J.T."/>
            <person name="Jarvis E.D."/>
            <person name="Guillette L.J.Jr."/>
            <person name="Glenn T.C."/>
            <person name="Green R.E."/>
            <person name="Ray D.A."/>
        </authorList>
    </citation>
    <scope>NUCLEOTIDE SEQUENCE [LARGE SCALE GENOMIC DNA]</scope>
    <source>
        <strain evidence="6">KSC_2009_1</strain>
    </source>
</reference>
<evidence type="ECO:0000256" key="2">
    <source>
        <dbReference type="ARBA" id="ARBA00022786"/>
    </source>
</evidence>
<sequence length="383" mass="44036">MLLLLGYAVYRARLRLRVSAPQAERIALRTESIRLCGGPTTPVKQELNQEERPSFFLQGNYLCNKHIARESPVQEANVFGIFAAPINDNLLEWLAEVQGLKDSLWEGAVLQLTLKYSERYNSVPPSVSFNTIPFHPNVDQRSGKPCIDFLDDPNKWNRKLTMCDILLSIQVMLSNPVLENAVNTEAAEMLKNNLALYRQMVIQCVSTSQRLEELLRAENDSISSMQFYPSSEASSLGCISYRRITSISFEDYHRTWSGIATSKAKEYFKAPLFEDPVFTGNYYSWKERNLIEAGGWDENIYRTIMSQLIRRQRKQKNESLLNMSKEKQDNYQLWQATDMLDPIPKSQATGRERPIAQEKEPWEEEVDNLVAWTNTLSTKGLED</sequence>
<feature type="domain" description="UBC core" evidence="5">
    <location>
        <begin position="62"/>
        <end position="210"/>
    </location>
</feature>
<evidence type="ECO:0000256" key="1">
    <source>
        <dbReference type="ARBA" id="ARBA00022679"/>
    </source>
</evidence>
<dbReference type="PANTHER" id="PTHR24067">
    <property type="entry name" value="UBIQUITIN-CONJUGATING ENZYME E2"/>
    <property type="match status" value="1"/>
</dbReference>
<name>A0A151NJI1_ALLMI</name>
<keyword evidence="1" id="KW-0808">Transferase</keyword>
<dbReference type="InterPro" id="IPR050113">
    <property type="entry name" value="Ub_conjugating_enzyme"/>
</dbReference>
<gene>
    <name evidence="6" type="primary">UBE2U</name>
    <name evidence="6" type="ORF">Y1Q_0020929</name>
</gene>
<dbReference type="Gene3D" id="3.10.110.10">
    <property type="entry name" value="Ubiquitin Conjugating Enzyme"/>
    <property type="match status" value="1"/>
</dbReference>
<evidence type="ECO:0000313" key="7">
    <source>
        <dbReference type="Proteomes" id="UP000050525"/>
    </source>
</evidence>
<dbReference type="STRING" id="8496.A0A151NJI1"/>
<dbReference type="InterPro" id="IPR000608">
    <property type="entry name" value="UBC"/>
</dbReference>
<evidence type="ECO:0000259" key="5">
    <source>
        <dbReference type="PROSITE" id="PS50127"/>
    </source>
</evidence>
<keyword evidence="2 4" id="KW-0833">Ubl conjugation pathway</keyword>
<evidence type="ECO:0000256" key="3">
    <source>
        <dbReference type="PROSITE-ProRule" id="PRU10133"/>
    </source>
</evidence>
<keyword evidence="4" id="KW-0547">Nucleotide-binding</keyword>
<dbReference type="SUPFAM" id="SSF54495">
    <property type="entry name" value="UBC-like"/>
    <property type="match status" value="1"/>
</dbReference>
<dbReference type="GO" id="GO:0005524">
    <property type="term" value="F:ATP binding"/>
    <property type="evidence" value="ECO:0007669"/>
    <property type="project" value="UniProtKB-UniRule"/>
</dbReference>
<dbReference type="InterPro" id="IPR023313">
    <property type="entry name" value="UBQ-conjugating_AS"/>
</dbReference>
<dbReference type="InterPro" id="IPR016135">
    <property type="entry name" value="UBQ-conjugating_enzyme/RWD"/>
</dbReference>
<organism evidence="6 7">
    <name type="scientific">Alligator mississippiensis</name>
    <name type="common">American alligator</name>
    <dbReference type="NCBI Taxonomy" id="8496"/>
    <lineage>
        <taxon>Eukaryota</taxon>
        <taxon>Metazoa</taxon>
        <taxon>Chordata</taxon>
        <taxon>Craniata</taxon>
        <taxon>Vertebrata</taxon>
        <taxon>Euteleostomi</taxon>
        <taxon>Archelosauria</taxon>
        <taxon>Archosauria</taxon>
        <taxon>Crocodylia</taxon>
        <taxon>Alligatoridae</taxon>
        <taxon>Alligatorinae</taxon>
        <taxon>Alligator</taxon>
    </lineage>
</organism>
<dbReference type="GO" id="GO:0016740">
    <property type="term" value="F:transferase activity"/>
    <property type="evidence" value="ECO:0007669"/>
    <property type="project" value="UniProtKB-KW"/>
</dbReference>
<dbReference type="eggNOG" id="KOG0419">
    <property type="taxonomic scope" value="Eukaryota"/>
</dbReference>
<dbReference type="SMART" id="SM00212">
    <property type="entry name" value="UBCc"/>
    <property type="match status" value="1"/>
</dbReference>
<dbReference type="Pfam" id="PF00179">
    <property type="entry name" value="UQ_con"/>
    <property type="match status" value="1"/>
</dbReference>
<dbReference type="Proteomes" id="UP000050525">
    <property type="component" value="Unassembled WGS sequence"/>
</dbReference>
<keyword evidence="4" id="KW-0067">ATP-binding</keyword>
<comment type="similarity">
    <text evidence="4">Belongs to the ubiquitin-conjugating enzyme family.</text>
</comment>
<dbReference type="AlphaFoldDB" id="A0A151NJI1"/>
<protein>
    <submittedName>
        <fullName evidence="6">Ubiquitin-conjugating enzyme E2 U</fullName>
    </submittedName>
</protein>
<feature type="active site" description="Glycyl thioester intermediate" evidence="3">
    <location>
        <position position="146"/>
    </location>
</feature>
<keyword evidence="7" id="KW-1185">Reference proteome</keyword>
<proteinExistence type="inferred from homology"/>